<name>A0A1G7BK62_9ACTN</name>
<organism evidence="2 3">
    <name type="scientific">Nocardioides lianchengensis</name>
    <dbReference type="NCBI Taxonomy" id="1045774"/>
    <lineage>
        <taxon>Bacteria</taxon>
        <taxon>Bacillati</taxon>
        <taxon>Actinomycetota</taxon>
        <taxon>Actinomycetes</taxon>
        <taxon>Propionibacteriales</taxon>
        <taxon>Nocardioidaceae</taxon>
        <taxon>Nocardioides</taxon>
    </lineage>
</organism>
<sequence>MDLDLIGRRAVVTGAGAGIGREIAHALAREGVSVALVARDEGRLRELARQIADAGAPEPVVVAADLVERGTAALVRAEVERAWGGVDILVNNAGRADPPLAELDEDAWRASFELNFHAKRMLAEELRPLLASGGRGRVVNLVGLLEPRGVSAAQAAVAACILWAKGFSRAVAAEGTTVNCVAPGRIDSEQLRRHFPTVESRRAFAEEHIPVGRFGTPAEAAALVVFLCSGAASYLTGETVSVDGGMHRRA</sequence>
<dbReference type="AlphaFoldDB" id="A0A1G7BK62"/>
<keyword evidence="3" id="KW-1185">Reference proteome</keyword>
<comment type="similarity">
    <text evidence="1">Belongs to the short-chain dehydrogenases/reductases (SDR) family.</text>
</comment>
<dbReference type="STRING" id="1045774.SAMN05421872_11838"/>
<dbReference type="Gene3D" id="3.40.50.720">
    <property type="entry name" value="NAD(P)-binding Rossmann-like Domain"/>
    <property type="match status" value="1"/>
</dbReference>
<dbReference type="Pfam" id="PF13561">
    <property type="entry name" value="adh_short_C2"/>
    <property type="match status" value="1"/>
</dbReference>
<dbReference type="PANTHER" id="PTHR42879">
    <property type="entry name" value="3-OXOACYL-(ACYL-CARRIER-PROTEIN) REDUCTASE"/>
    <property type="match status" value="1"/>
</dbReference>
<dbReference type="InterPro" id="IPR002347">
    <property type="entry name" value="SDR_fam"/>
</dbReference>
<dbReference type="InterPro" id="IPR036291">
    <property type="entry name" value="NAD(P)-bd_dom_sf"/>
</dbReference>
<proteinExistence type="inferred from homology"/>
<dbReference type="InterPro" id="IPR050259">
    <property type="entry name" value="SDR"/>
</dbReference>
<gene>
    <name evidence="2" type="ORF">SAMN05421872_11838</name>
</gene>
<evidence type="ECO:0000313" key="3">
    <source>
        <dbReference type="Proteomes" id="UP000199034"/>
    </source>
</evidence>
<reference evidence="2 3" key="1">
    <citation type="submission" date="2016-10" db="EMBL/GenBank/DDBJ databases">
        <authorList>
            <person name="de Groot N.N."/>
        </authorList>
    </citation>
    <scope>NUCLEOTIDE SEQUENCE [LARGE SCALE GENOMIC DNA]</scope>
    <source>
        <strain evidence="2 3">CGMCC 4.6858</strain>
    </source>
</reference>
<dbReference type="OrthoDB" id="9804774at2"/>
<dbReference type="RefSeq" id="WP_090860915.1">
    <property type="nucleotide sequence ID" value="NZ_FMZM01000018.1"/>
</dbReference>
<dbReference type="EMBL" id="FMZM01000018">
    <property type="protein sequence ID" value="SDE27100.1"/>
    <property type="molecule type" value="Genomic_DNA"/>
</dbReference>
<accession>A0A1G7BK62</accession>
<evidence type="ECO:0000313" key="2">
    <source>
        <dbReference type="EMBL" id="SDE27100.1"/>
    </source>
</evidence>
<dbReference type="PANTHER" id="PTHR42879:SF2">
    <property type="entry name" value="3-OXOACYL-[ACYL-CARRIER-PROTEIN] REDUCTASE FABG"/>
    <property type="match status" value="1"/>
</dbReference>
<dbReference type="PRINTS" id="PR00081">
    <property type="entry name" value="GDHRDH"/>
</dbReference>
<dbReference type="Proteomes" id="UP000199034">
    <property type="component" value="Unassembled WGS sequence"/>
</dbReference>
<dbReference type="SUPFAM" id="SSF51735">
    <property type="entry name" value="NAD(P)-binding Rossmann-fold domains"/>
    <property type="match status" value="1"/>
</dbReference>
<evidence type="ECO:0000256" key="1">
    <source>
        <dbReference type="ARBA" id="ARBA00006484"/>
    </source>
</evidence>
<protein>
    <submittedName>
        <fullName evidence="2">3-oxoacyl-[acyl-carrier protein] reductase</fullName>
    </submittedName>
</protein>